<dbReference type="CDD" id="cd18807">
    <property type="entry name" value="SF1_C_UvrD"/>
    <property type="match status" value="1"/>
</dbReference>
<dbReference type="Pfam" id="PF13361">
    <property type="entry name" value="UvrD_C"/>
    <property type="match status" value="1"/>
</dbReference>
<dbReference type="PROSITE" id="PS51198">
    <property type="entry name" value="UVRD_HELICASE_ATP_BIND"/>
    <property type="match status" value="1"/>
</dbReference>
<evidence type="ECO:0000256" key="9">
    <source>
        <dbReference type="ARBA" id="ARBA00034617"/>
    </source>
</evidence>
<keyword evidence="17" id="KW-1185">Reference proteome</keyword>
<feature type="binding site" evidence="13">
    <location>
        <begin position="47"/>
        <end position="54"/>
    </location>
    <ligand>
        <name>ATP</name>
        <dbReference type="ChEBI" id="CHEBI:30616"/>
    </ligand>
</feature>
<accession>A0A1W6MXR1</accession>
<dbReference type="Gene3D" id="3.40.50.300">
    <property type="entry name" value="P-loop containing nucleotide triphosphate hydrolases"/>
    <property type="match status" value="2"/>
</dbReference>
<dbReference type="InterPro" id="IPR013986">
    <property type="entry name" value="DExx_box_DNA_helicase_dom_sf"/>
</dbReference>
<keyword evidence="3 13" id="KW-0378">Hydrolase</keyword>
<evidence type="ECO:0000259" key="15">
    <source>
        <dbReference type="PROSITE" id="PS51217"/>
    </source>
</evidence>
<feature type="domain" description="UvrD-like helicase C-terminal" evidence="15">
    <location>
        <begin position="308"/>
        <end position="575"/>
    </location>
</feature>
<dbReference type="GO" id="GO:0003677">
    <property type="term" value="F:DNA binding"/>
    <property type="evidence" value="ECO:0007669"/>
    <property type="project" value="UniProtKB-KW"/>
</dbReference>
<evidence type="ECO:0000256" key="3">
    <source>
        <dbReference type="ARBA" id="ARBA00022801"/>
    </source>
</evidence>
<comment type="similarity">
    <text evidence="1">Belongs to the helicase family. UvrD subfamily.</text>
</comment>
<dbReference type="RefSeq" id="WP_425351474.1">
    <property type="nucleotide sequence ID" value="NZ_AP027149.1"/>
</dbReference>
<keyword evidence="2 13" id="KW-0547">Nucleotide-binding</keyword>
<proteinExistence type="inferred from homology"/>
<evidence type="ECO:0000256" key="6">
    <source>
        <dbReference type="ARBA" id="ARBA00023125"/>
    </source>
</evidence>
<evidence type="ECO:0000256" key="1">
    <source>
        <dbReference type="ARBA" id="ARBA00009922"/>
    </source>
</evidence>
<dbReference type="GO" id="GO:0043138">
    <property type="term" value="F:3'-5' DNA helicase activity"/>
    <property type="evidence" value="ECO:0007669"/>
    <property type="project" value="UniProtKB-EC"/>
</dbReference>
<feature type="domain" description="UvrD-like helicase ATP-binding" evidence="14">
    <location>
        <begin position="26"/>
        <end position="307"/>
    </location>
</feature>
<organism evidence="16 17">
    <name type="scientific">Methylocystis bryophila</name>
    <dbReference type="NCBI Taxonomy" id="655015"/>
    <lineage>
        <taxon>Bacteria</taxon>
        <taxon>Pseudomonadati</taxon>
        <taxon>Pseudomonadota</taxon>
        <taxon>Alphaproteobacteria</taxon>
        <taxon>Hyphomicrobiales</taxon>
        <taxon>Methylocystaceae</taxon>
        <taxon>Methylocystis</taxon>
    </lineage>
</organism>
<dbReference type="InterPro" id="IPR027417">
    <property type="entry name" value="P-loop_NTPase"/>
</dbReference>
<gene>
    <name evidence="16" type="ORF">B1812_16165</name>
</gene>
<dbReference type="InterPro" id="IPR014016">
    <property type="entry name" value="UvrD-like_ATP-bd"/>
</dbReference>
<dbReference type="CDD" id="cd17932">
    <property type="entry name" value="DEXQc_UvrD"/>
    <property type="match status" value="1"/>
</dbReference>
<evidence type="ECO:0000256" key="2">
    <source>
        <dbReference type="ARBA" id="ARBA00022741"/>
    </source>
</evidence>
<dbReference type="AlphaFoldDB" id="A0A1W6MXR1"/>
<protein>
    <recommendedName>
        <fullName evidence="10">DNA 3'-5' helicase</fullName>
        <ecNumber evidence="10">5.6.2.4</ecNumber>
    </recommendedName>
    <alternativeName>
        <fullName evidence="11">DNA 3'-5' helicase II</fullName>
    </alternativeName>
</protein>
<evidence type="ECO:0000256" key="7">
    <source>
        <dbReference type="ARBA" id="ARBA00023235"/>
    </source>
</evidence>
<evidence type="ECO:0000256" key="4">
    <source>
        <dbReference type="ARBA" id="ARBA00022806"/>
    </source>
</evidence>
<evidence type="ECO:0000313" key="17">
    <source>
        <dbReference type="Proteomes" id="UP000193978"/>
    </source>
</evidence>
<dbReference type="PANTHER" id="PTHR11070:SF2">
    <property type="entry name" value="ATP-DEPENDENT DNA HELICASE SRS2"/>
    <property type="match status" value="1"/>
</dbReference>
<comment type="catalytic activity">
    <reaction evidence="9">
        <text>Couples ATP hydrolysis with the unwinding of duplex DNA by translocating in the 3'-5' direction.</text>
        <dbReference type="EC" id="5.6.2.4"/>
    </reaction>
</comment>
<evidence type="ECO:0000256" key="12">
    <source>
        <dbReference type="ARBA" id="ARBA00048988"/>
    </source>
</evidence>
<evidence type="ECO:0000313" key="16">
    <source>
        <dbReference type="EMBL" id="ARN82364.1"/>
    </source>
</evidence>
<dbReference type="EMBL" id="CP019948">
    <property type="protein sequence ID" value="ARN82364.1"/>
    <property type="molecule type" value="Genomic_DNA"/>
</dbReference>
<name>A0A1W6MXR1_9HYPH</name>
<dbReference type="EC" id="5.6.2.4" evidence="10"/>
<dbReference type="GO" id="GO:0016887">
    <property type="term" value="F:ATP hydrolysis activity"/>
    <property type="evidence" value="ECO:0007669"/>
    <property type="project" value="RHEA"/>
</dbReference>
<dbReference type="FunFam" id="1.10.486.10:FF:000003">
    <property type="entry name" value="ATP-dependent DNA helicase"/>
    <property type="match status" value="1"/>
</dbReference>
<evidence type="ECO:0000256" key="8">
    <source>
        <dbReference type="ARBA" id="ARBA00025289"/>
    </source>
</evidence>
<evidence type="ECO:0000256" key="13">
    <source>
        <dbReference type="PROSITE-ProRule" id="PRU00560"/>
    </source>
</evidence>
<sequence length="766" mass="85679">MFPLSSAAPSLSQQAQAYVQGARYLAALNPEQRAGVETLDGPVLVLAGAGTGKTRVLTTRIAHILATGRARAYEILAVTFTNKAAREMRERVEALVGEGVEAIQWLGTFHAISAKILRRHAELVGLKPNFTILDTDDQIRLLKQALKAENIDDKRWPARALAHQIDAWKNRGLSPAQVPAGEAHSFANGKGGVLYALYQERLKILNAVDFGDLLLESLRLFRERPDVLAEFHRRFKYILVDEYQDTNTAQYLWLRLIAQGRRNLCCVGDDDQSVYGWRGAEVENILRFEQDFPGAKIVRLERNYRSTGHILAAASHLIAHNEGRLGKTLFTDGALGDKPTVTGVWDSEEEARAVGEEIEQLQRRGHALEEIAILVRASFQMREFEERFITLGLPYRVIGGPRFYERAEIRDALAYLRCVSSPADDLAFERIVNTPKRGLGDATLQLLHEYARRESVPLTHAARVLTESEEIRPKPRATLRGFIDDIERWRALSETKPHHELAETVLEESGYTDMWREEKTPDAAGRLENLKELVRAMEEFPDLSAFLEHVSLVMEVDEAAGSERVSIMTLHGAKGLEFETVFLPGWEEGLFPHQRSLDDNGRAGLEEERRLAYVGLTRAKRRAKIFFATNRRIHGLWQATMPSRFIDELPAANVEVVESASASQYGAYGVSRFAGLDRYSSGYDTPGWRRAKEAKSQPQGKRAAPPIIEGRVLSKSTASAPFEKGARVMHLKFGPGTVQEVDGDKLSVAFDHAGTKMVKAAFLERG</sequence>
<dbReference type="PROSITE" id="PS51217">
    <property type="entry name" value="UVRD_HELICASE_CTER"/>
    <property type="match status" value="1"/>
</dbReference>
<dbReference type="SUPFAM" id="SSF52540">
    <property type="entry name" value="P-loop containing nucleoside triphosphate hydrolases"/>
    <property type="match status" value="1"/>
</dbReference>
<evidence type="ECO:0000259" key="14">
    <source>
        <dbReference type="PROSITE" id="PS51198"/>
    </source>
</evidence>
<dbReference type="GO" id="GO:0000725">
    <property type="term" value="P:recombinational repair"/>
    <property type="evidence" value="ECO:0007669"/>
    <property type="project" value="TreeGrafter"/>
</dbReference>
<evidence type="ECO:0000256" key="11">
    <source>
        <dbReference type="ARBA" id="ARBA00034923"/>
    </source>
</evidence>
<dbReference type="PANTHER" id="PTHR11070">
    <property type="entry name" value="UVRD / RECB / PCRA DNA HELICASE FAMILY MEMBER"/>
    <property type="match status" value="1"/>
</dbReference>
<dbReference type="InterPro" id="IPR000212">
    <property type="entry name" value="DNA_helicase_UvrD/REP"/>
</dbReference>
<dbReference type="GO" id="GO:0005524">
    <property type="term" value="F:ATP binding"/>
    <property type="evidence" value="ECO:0007669"/>
    <property type="project" value="UniProtKB-UniRule"/>
</dbReference>
<comment type="catalytic activity">
    <reaction evidence="12">
        <text>ATP + H2O = ADP + phosphate + H(+)</text>
        <dbReference type="Rhea" id="RHEA:13065"/>
        <dbReference type="ChEBI" id="CHEBI:15377"/>
        <dbReference type="ChEBI" id="CHEBI:15378"/>
        <dbReference type="ChEBI" id="CHEBI:30616"/>
        <dbReference type="ChEBI" id="CHEBI:43474"/>
        <dbReference type="ChEBI" id="CHEBI:456216"/>
        <dbReference type="EC" id="5.6.2.4"/>
    </reaction>
</comment>
<dbReference type="STRING" id="655015.B1812_16165"/>
<dbReference type="Gene3D" id="1.10.10.160">
    <property type="match status" value="1"/>
</dbReference>
<keyword evidence="5 13" id="KW-0067">ATP-binding</keyword>
<dbReference type="FunFam" id="3.40.50.300:FF:001890">
    <property type="entry name" value="DNA helicase"/>
    <property type="match status" value="1"/>
</dbReference>
<dbReference type="GO" id="GO:0033202">
    <property type="term" value="C:DNA helicase complex"/>
    <property type="evidence" value="ECO:0007669"/>
    <property type="project" value="TreeGrafter"/>
</dbReference>
<comment type="function">
    <text evidence="8">Has both ATPase and helicase activities. Unwinds DNA duplexes with 3' to 5' polarity with respect to the bound strand and initiates unwinding most effectively when a single-stranded region is present. Involved in the post-incision events of nucleotide excision repair and methyl-directed mismatch repair.</text>
</comment>
<keyword evidence="4 13" id="KW-0347">Helicase</keyword>
<dbReference type="GO" id="GO:0005829">
    <property type="term" value="C:cytosol"/>
    <property type="evidence" value="ECO:0007669"/>
    <property type="project" value="TreeGrafter"/>
</dbReference>
<evidence type="ECO:0000256" key="10">
    <source>
        <dbReference type="ARBA" id="ARBA00034808"/>
    </source>
</evidence>
<keyword evidence="7" id="KW-0413">Isomerase</keyword>
<dbReference type="Pfam" id="PF00580">
    <property type="entry name" value="UvrD-helicase"/>
    <property type="match status" value="1"/>
</dbReference>
<dbReference type="Gene3D" id="1.10.486.10">
    <property type="entry name" value="PCRA, domain 4"/>
    <property type="match status" value="1"/>
</dbReference>
<dbReference type="InterPro" id="IPR014017">
    <property type="entry name" value="DNA_helicase_UvrD-like_C"/>
</dbReference>
<dbReference type="KEGG" id="mbry:B1812_16165"/>
<keyword evidence="6" id="KW-0238">DNA-binding</keyword>
<evidence type="ECO:0000256" key="5">
    <source>
        <dbReference type="ARBA" id="ARBA00022840"/>
    </source>
</evidence>
<dbReference type="Proteomes" id="UP000193978">
    <property type="component" value="Chromosome"/>
</dbReference>
<reference evidence="16 17" key="1">
    <citation type="submission" date="2017-02" db="EMBL/GenBank/DDBJ databases">
        <authorList>
            <person name="Peterson S.W."/>
        </authorList>
    </citation>
    <scope>NUCLEOTIDE SEQUENCE [LARGE SCALE GENOMIC DNA]</scope>
    <source>
        <strain evidence="16 17">S285</strain>
    </source>
</reference>